<dbReference type="EMBL" id="CM042057">
    <property type="protein sequence ID" value="KAI3693013.1"/>
    <property type="molecule type" value="Genomic_DNA"/>
</dbReference>
<comment type="caution">
    <text evidence="1">The sequence shown here is derived from an EMBL/GenBank/DDBJ whole genome shotgun (WGS) entry which is preliminary data.</text>
</comment>
<organism evidence="1 2">
    <name type="scientific">Arctium lappa</name>
    <name type="common">Greater burdock</name>
    <name type="synonym">Lappa major</name>
    <dbReference type="NCBI Taxonomy" id="4217"/>
    <lineage>
        <taxon>Eukaryota</taxon>
        <taxon>Viridiplantae</taxon>
        <taxon>Streptophyta</taxon>
        <taxon>Embryophyta</taxon>
        <taxon>Tracheophyta</taxon>
        <taxon>Spermatophyta</taxon>
        <taxon>Magnoliopsida</taxon>
        <taxon>eudicotyledons</taxon>
        <taxon>Gunneridae</taxon>
        <taxon>Pentapetalae</taxon>
        <taxon>asterids</taxon>
        <taxon>campanulids</taxon>
        <taxon>Asterales</taxon>
        <taxon>Asteraceae</taxon>
        <taxon>Carduoideae</taxon>
        <taxon>Cardueae</taxon>
        <taxon>Arctiinae</taxon>
        <taxon>Arctium</taxon>
    </lineage>
</organism>
<dbReference type="Proteomes" id="UP001055879">
    <property type="component" value="Linkage Group LG11"/>
</dbReference>
<protein>
    <submittedName>
        <fullName evidence="1">Uncharacterized protein</fullName>
    </submittedName>
</protein>
<keyword evidence="2" id="KW-1185">Reference proteome</keyword>
<sequence length="367" mass="41319">MTAFSRFKNAPDNPVCLDGVTNTEETKKDKEHSGMKGKRIETSKAPAQPLKQKKDDMKSTNKQSAHRKHSKGKDVEEGLKKSSLSGNKRKTAEKQKSEKTQTSRNVRTRSQSSEKMKGKAKACVNPSTNSDSDFEDPRITNVGIKINEPVVPGGRKKGQKKKGKENKDKPKRPVLGIRTRTSPMILQQTLYEMSDDQRKALLYVKSTVCEIEDLTAGVPPLQRWSMNHLRQKDIPIRQPRPEGIPSTSANPYDIDSVKKDIVMELNDMFAFLIRTKVEAKPVIERAKEIFPDEALFDRYEDELATLFNEEVLRGSSEIKKTTVHTQEECVGKTAQAKDESHPPSIHEGVRMCTPTKLDFDNADSLEA</sequence>
<evidence type="ECO:0000313" key="2">
    <source>
        <dbReference type="Proteomes" id="UP001055879"/>
    </source>
</evidence>
<gene>
    <name evidence="1" type="ORF">L6452_32840</name>
</gene>
<reference evidence="2" key="1">
    <citation type="journal article" date="2022" name="Mol. Ecol. Resour.">
        <title>The genomes of chicory, endive, great burdock and yacon provide insights into Asteraceae palaeo-polyploidization history and plant inulin production.</title>
        <authorList>
            <person name="Fan W."/>
            <person name="Wang S."/>
            <person name="Wang H."/>
            <person name="Wang A."/>
            <person name="Jiang F."/>
            <person name="Liu H."/>
            <person name="Zhao H."/>
            <person name="Xu D."/>
            <person name="Zhang Y."/>
        </authorList>
    </citation>
    <scope>NUCLEOTIDE SEQUENCE [LARGE SCALE GENOMIC DNA]</scope>
    <source>
        <strain evidence="2">cv. Niubang</strain>
    </source>
</reference>
<evidence type="ECO:0000313" key="1">
    <source>
        <dbReference type="EMBL" id="KAI3693013.1"/>
    </source>
</evidence>
<reference evidence="1 2" key="2">
    <citation type="journal article" date="2022" name="Mol. Ecol. Resour.">
        <title>The genomes of chicory, endive, great burdock and yacon provide insights into Asteraceae paleo-polyploidization history and plant inulin production.</title>
        <authorList>
            <person name="Fan W."/>
            <person name="Wang S."/>
            <person name="Wang H."/>
            <person name="Wang A."/>
            <person name="Jiang F."/>
            <person name="Liu H."/>
            <person name="Zhao H."/>
            <person name="Xu D."/>
            <person name="Zhang Y."/>
        </authorList>
    </citation>
    <scope>NUCLEOTIDE SEQUENCE [LARGE SCALE GENOMIC DNA]</scope>
    <source>
        <strain evidence="2">cv. Niubang</strain>
    </source>
</reference>
<proteinExistence type="predicted"/>
<name>A0ACB8Z5Y0_ARCLA</name>
<accession>A0ACB8Z5Y0</accession>